<dbReference type="InterPro" id="IPR001645">
    <property type="entry name" value="Folylpolyglutamate_synth"/>
</dbReference>
<dbReference type="InterPro" id="IPR004101">
    <property type="entry name" value="Mur_ligase_C"/>
</dbReference>
<keyword evidence="5" id="KW-0479">Metal-binding</keyword>
<comment type="caution">
    <text evidence="14">The sequence shown here is derived from an EMBL/GenBank/DDBJ whole genome shotgun (WGS) entry which is preliminary data.</text>
</comment>
<reference evidence="14 15" key="1">
    <citation type="submission" date="2019-07" db="EMBL/GenBank/DDBJ databases">
        <title>Whole genome shotgun sequence of Cerasibacillus quisquiliarum NBRC 102429.</title>
        <authorList>
            <person name="Hosoyama A."/>
            <person name="Uohara A."/>
            <person name="Ohji S."/>
            <person name="Ichikawa N."/>
        </authorList>
    </citation>
    <scope>NUCLEOTIDE SEQUENCE [LARGE SCALE GENOMIC DNA]</scope>
    <source>
        <strain evidence="14 15">NBRC 102429</strain>
    </source>
</reference>
<dbReference type="GO" id="GO:0004326">
    <property type="term" value="F:tetrahydrofolylpolyglutamate synthase activity"/>
    <property type="evidence" value="ECO:0007669"/>
    <property type="project" value="UniProtKB-EC"/>
</dbReference>
<proteinExistence type="inferred from homology"/>
<evidence type="ECO:0000256" key="6">
    <source>
        <dbReference type="ARBA" id="ARBA00022741"/>
    </source>
</evidence>
<dbReference type="SUPFAM" id="SSF53623">
    <property type="entry name" value="MurD-like peptide ligases, catalytic domain"/>
    <property type="match status" value="1"/>
</dbReference>
<dbReference type="InterPro" id="IPR013221">
    <property type="entry name" value="Mur_ligase_cen"/>
</dbReference>
<feature type="domain" description="Mur ligase central" evidence="13">
    <location>
        <begin position="46"/>
        <end position="260"/>
    </location>
</feature>
<keyword evidence="7 11" id="KW-0067">ATP-binding</keyword>
<dbReference type="PIRSF" id="PIRSF001563">
    <property type="entry name" value="Folylpolyglu_synth"/>
    <property type="match status" value="1"/>
</dbReference>
<name>A0A511V270_9BACI</name>
<dbReference type="GO" id="GO:0046872">
    <property type="term" value="F:metal ion binding"/>
    <property type="evidence" value="ECO:0007669"/>
    <property type="project" value="UniProtKB-KW"/>
</dbReference>
<keyword evidence="4 11" id="KW-0436">Ligase</keyword>
<dbReference type="Pfam" id="PF02875">
    <property type="entry name" value="Mur_ligase_C"/>
    <property type="match status" value="1"/>
</dbReference>
<evidence type="ECO:0000256" key="2">
    <source>
        <dbReference type="ARBA" id="ARBA00008276"/>
    </source>
</evidence>
<dbReference type="Gene3D" id="3.90.190.20">
    <property type="entry name" value="Mur ligase, C-terminal domain"/>
    <property type="match status" value="1"/>
</dbReference>
<accession>A0A511V270</accession>
<evidence type="ECO:0000256" key="9">
    <source>
        <dbReference type="ARBA" id="ARBA00030592"/>
    </source>
</evidence>
<evidence type="ECO:0000256" key="7">
    <source>
        <dbReference type="ARBA" id="ARBA00022840"/>
    </source>
</evidence>
<evidence type="ECO:0000256" key="3">
    <source>
        <dbReference type="ARBA" id="ARBA00013025"/>
    </source>
</evidence>
<dbReference type="InterPro" id="IPR036615">
    <property type="entry name" value="Mur_ligase_C_dom_sf"/>
</dbReference>
<keyword evidence="6 11" id="KW-0547">Nucleotide-binding</keyword>
<feature type="domain" description="Mur ligase C-terminal" evidence="12">
    <location>
        <begin position="287"/>
        <end position="391"/>
    </location>
</feature>
<dbReference type="FunFam" id="3.40.1190.10:FF:000011">
    <property type="entry name" value="Folylpolyglutamate synthase/dihydrofolate synthase"/>
    <property type="match status" value="1"/>
</dbReference>
<keyword evidence="15" id="KW-1185">Reference proteome</keyword>
<comment type="similarity">
    <text evidence="2 11">Belongs to the folylpolyglutamate synthase family.</text>
</comment>
<dbReference type="InterPro" id="IPR036565">
    <property type="entry name" value="Mur-like_cat_sf"/>
</dbReference>
<gene>
    <name evidence="14" type="primary">folC</name>
    <name evidence="14" type="ORF">CQU01_16700</name>
</gene>
<sequence length="422" mass="47853">MFKDMNEIESFMKSRDKLGIQPGLDRMRTLLKRIGHPEKKLIAIHVAGTNGKGSTIHYLSHALMNSGYHVGVFTSPSMTDLRGHILLDDTSISEKEFIGIMNMLYPHIMAMDKADMGPSTFEIITAAAFSYFSLRADISLIETGMGGKDDTTNVITPIISVITTVAIDHQQFLGQTIQEIAEHKAGIIKHRVPIVVGELDDESLYVVEKFAKLNNAPLYRLGKEFCYTYHVWSYQTCLLQMKILMKGRHQKNNAAIALMVLYLFKKQKRNINLSQAVQAIENVIIPGRYEQICSTPSIIIDGAHNPNGMEVFLQTMWQNKKHRINHLIFAGFKDKALATMLKMAEPFFDTITLTTFAHERAISVTELGNLCHHPNVHLESDWKRLINHLLTQETIDTDEGYFVVGSFHFISLVRQFIKDVEM</sequence>
<evidence type="ECO:0000256" key="4">
    <source>
        <dbReference type="ARBA" id="ARBA00022598"/>
    </source>
</evidence>
<keyword evidence="8" id="KW-0460">Magnesium</keyword>
<evidence type="ECO:0000259" key="12">
    <source>
        <dbReference type="Pfam" id="PF02875"/>
    </source>
</evidence>
<dbReference type="EC" id="6.3.2.17" evidence="3"/>
<dbReference type="SUPFAM" id="SSF53244">
    <property type="entry name" value="MurD-like peptide ligases, peptide-binding domain"/>
    <property type="match status" value="1"/>
</dbReference>
<dbReference type="OrthoDB" id="9809356at2"/>
<evidence type="ECO:0000256" key="1">
    <source>
        <dbReference type="ARBA" id="ARBA00001946"/>
    </source>
</evidence>
<dbReference type="PROSITE" id="PS01012">
    <property type="entry name" value="FOLYLPOLYGLU_SYNT_2"/>
    <property type="match status" value="1"/>
</dbReference>
<comment type="catalytic activity">
    <reaction evidence="10">
        <text>(6S)-5,6,7,8-tetrahydrofolyl-(gamma-L-Glu)(n) + L-glutamate + ATP = (6S)-5,6,7,8-tetrahydrofolyl-(gamma-L-Glu)(n+1) + ADP + phosphate + H(+)</text>
        <dbReference type="Rhea" id="RHEA:10580"/>
        <dbReference type="Rhea" id="RHEA-COMP:14738"/>
        <dbReference type="Rhea" id="RHEA-COMP:14740"/>
        <dbReference type="ChEBI" id="CHEBI:15378"/>
        <dbReference type="ChEBI" id="CHEBI:29985"/>
        <dbReference type="ChEBI" id="CHEBI:30616"/>
        <dbReference type="ChEBI" id="CHEBI:43474"/>
        <dbReference type="ChEBI" id="CHEBI:141005"/>
        <dbReference type="ChEBI" id="CHEBI:456216"/>
        <dbReference type="EC" id="6.3.2.17"/>
    </reaction>
</comment>
<dbReference type="EMBL" id="BJXW01000016">
    <property type="protein sequence ID" value="GEN31432.1"/>
    <property type="molecule type" value="Genomic_DNA"/>
</dbReference>
<dbReference type="InterPro" id="IPR018109">
    <property type="entry name" value="Folylpolyglutamate_synth_CS"/>
</dbReference>
<evidence type="ECO:0000256" key="8">
    <source>
        <dbReference type="ARBA" id="ARBA00022842"/>
    </source>
</evidence>
<dbReference type="Proteomes" id="UP000321491">
    <property type="component" value="Unassembled WGS sequence"/>
</dbReference>
<dbReference type="AlphaFoldDB" id="A0A511V270"/>
<dbReference type="GO" id="GO:0008841">
    <property type="term" value="F:dihydrofolate synthase activity"/>
    <property type="evidence" value="ECO:0007669"/>
    <property type="project" value="TreeGrafter"/>
</dbReference>
<evidence type="ECO:0000256" key="10">
    <source>
        <dbReference type="ARBA" id="ARBA00047493"/>
    </source>
</evidence>
<protein>
    <recommendedName>
        <fullName evidence="3">tetrahydrofolate synthase</fullName>
        <ecNumber evidence="3">6.3.2.17</ecNumber>
    </recommendedName>
    <alternativeName>
        <fullName evidence="9">Tetrahydrofolylpolyglutamate synthase</fullName>
    </alternativeName>
</protein>
<dbReference type="Pfam" id="PF08245">
    <property type="entry name" value="Mur_ligase_M"/>
    <property type="match status" value="1"/>
</dbReference>
<comment type="cofactor">
    <cofactor evidence="1">
        <name>Mg(2+)</name>
        <dbReference type="ChEBI" id="CHEBI:18420"/>
    </cofactor>
</comment>
<evidence type="ECO:0000313" key="14">
    <source>
        <dbReference type="EMBL" id="GEN31432.1"/>
    </source>
</evidence>
<evidence type="ECO:0000313" key="15">
    <source>
        <dbReference type="Proteomes" id="UP000321491"/>
    </source>
</evidence>
<dbReference type="RefSeq" id="WP_146937627.1">
    <property type="nucleotide sequence ID" value="NZ_BJXW01000016.1"/>
</dbReference>
<evidence type="ECO:0000259" key="13">
    <source>
        <dbReference type="Pfam" id="PF08245"/>
    </source>
</evidence>
<dbReference type="PANTHER" id="PTHR11136">
    <property type="entry name" value="FOLYLPOLYGLUTAMATE SYNTHASE-RELATED"/>
    <property type="match status" value="1"/>
</dbReference>
<dbReference type="PANTHER" id="PTHR11136:SF0">
    <property type="entry name" value="DIHYDROFOLATE SYNTHETASE-RELATED"/>
    <property type="match status" value="1"/>
</dbReference>
<evidence type="ECO:0000256" key="11">
    <source>
        <dbReference type="PIRNR" id="PIRNR001563"/>
    </source>
</evidence>
<evidence type="ECO:0000256" key="5">
    <source>
        <dbReference type="ARBA" id="ARBA00022723"/>
    </source>
</evidence>
<dbReference type="Gene3D" id="3.40.1190.10">
    <property type="entry name" value="Mur-like, catalytic domain"/>
    <property type="match status" value="1"/>
</dbReference>
<dbReference type="GO" id="GO:0005737">
    <property type="term" value="C:cytoplasm"/>
    <property type="evidence" value="ECO:0007669"/>
    <property type="project" value="TreeGrafter"/>
</dbReference>
<organism evidence="14 15">
    <name type="scientific">Cerasibacillus quisquiliarum</name>
    <dbReference type="NCBI Taxonomy" id="227865"/>
    <lineage>
        <taxon>Bacteria</taxon>
        <taxon>Bacillati</taxon>
        <taxon>Bacillota</taxon>
        <taxon>Bacilli</taxon>
        <taxon>Bacillales</taxon>
        <taxon>Bacillaceae</taxon>
        <taxon>Cerasibacillus</taxon>
    </lineage>
</organism>
<dbReference type="GO" id="GO:0005524">
    <property type="term" value="F:ATP binding"/>
    <property type="evidence" value="ECO:0007669"/>
    <property type="project" value="UniProtKB-KW"/>
</dbReference>
<dbReference type="NCBIfam" id="TIGR01499">
    <property type="entry name" value="folC"/>
    <property type="match status" value="1"/>
</dbReference>